<dbReference type="PANTHER" id="PTHR12460:SF27">
    <property type="entry name" value="ENTH_VHS FAMILY PROTEIN"/>
    <property type="match status" value="1"/>
</dbReference>
<evidence type="ECO:0000313" key="3">
    <source>
        <dbReference type="RefSeq" id="XP_052107533.1"/>
    </source>
</evidence>
<dbReference type="Proteomes" id="UP000515211">
    <property type="component" value="Chromosome 7"/>
</dbReference>
<keyword evidence="2" id="KW-1185">Reference proteome</keyword>
<reference evidence="2" key="1">
    <citation type="journal article" date="2016" name="Nat. Genet.">
        <title>The genome sequences of Arachis duranensis and Arachis ipaensis, the diploid ancestors of cultivated peanut.</title>
        <authorList>
            <person name="Bertioli D.J."/>
            <person name="Cannon S.B."/>
            <person name="Froenicke L."/>
            <person name="Huang G."/>
            <person name="Farmer A.D."/>
            <person name="Cannon E.K."/>
            <person name="Liu X."/>
            <person name="Gao D."/>
            <person name="Clevenger J."/>
            <person name="Dash S."/>
            <person name="Ren L."/>
            <person name="Moretzsohn M.C."/>
            <person name="Shirasawa K."/>
            <person name="Huang W."/>
            <person name="Vidigal B."/>
            <person name="Abernathy B."/>
            <person name="Chu Y."/>
            <person name="Niederhuth C.E."/>
            <person name="Umale P."/>
            <person name="Araujo A.C."/>
            <person name="Kozik A."/>
            <person name="Kim K.D."/>
            <person name="Burow M.D."/>
            <person name="Varshney R.K."/>
            <person name="Wang X."/>
            <person name="Zhang X."/>
            <person name="Barkley N."/>
            <person name="Guimaraes P.M."/>
            <person name="Isobe S."/>
            <person name="Guo B."/>
            <person name="Liao B."/>
            <person name="Stalker H.T."/>
            <person name="Schmitz R.J."/>
            <person name="Scheffler B.E."/>
            <person name="Leal-Bertioli S.C."/>
            <person name="Xun X."/>
            <person name="Jackson S.A."/>
            <person name="Michelmore R."/>
            <person name="Ozias-Akins P."/>
        </authorList>
    </citation>
    <scope>NUCLEOTIDE SEQUENCE [LARGE SCALE GENOMIC DNA]</scope>
    <source>
        <strain evidence="2">cv. V14167</strain>
    </source>
</reference>
<organism evidence="2 3">
    <name type="scientific">Arachis duranensis</name>
    <name type="common">Wild peanut</name>
    <dbReference type="NCBI Taxonomy" id="130453"/>
    <lineage>
        <taxon>Eukaryota</taxon>
        <taxon>Viridiplantae</taxon>
        <taxon>Streptophyta</taxon>
        <taxon>Embryophyta</taxon>
        <taxon>Tracheophyta</taxon>
        <taxon>Spermatophyta</taxon>
        <taxon>Magnoliopsida</taxon>
        <taxon>eudicotyledons</taxon>
        <taxon>Gunneridae</taxon>
        <taxon>Pentapetalae</taxon>
        <taxon>rosids</taxon>
        <taxon>fabids</taxon>
        <taxon>Fabales</taxon>
        <taxon>Fabaceae</taxon>
        <taxon>Papilionoideae</taxon>
        <taxon>50 kb inversion clade</taxon>
        <taxon>dalbergioids sensu lato</taxon>
        <taxon>Dalbergieae</taxon>
        <taxon>Pterocarpus clade</taxon>
        <taxon>Arachis</taxon>
    </lineage>
</organism>
<accession>A0A9C6TF04</accession>
<proteinExistence type="predicted"/>
<sequence>MLAEEAPTPFQFSKKRSRSHSLKIIKRDSRSIKLKLSIGGPAGKIVSAFHSMLTDQSIEDAEMSKSKSAIQHMKKMESDVDNVCSIAKDPKQKPLSKELEKEENTLKQCVEKLKLVEANRVVLVSHLKEALHEQEADLDYQGYQEVSVLIMKFPSYGREQASSVSGKAVSGGMSSDEKNQRQISARALMPPPRPSNKKLSRCKYINHFKIPPF</sequence>
<dbReference type="GO" id="GO:0000993">
    <property type="term" value="F:RNA polymerase II complex binding"/>
    <property type="evidence" value="ECO:0007669"/>
    <property type="project" value="TreeGrafter"/>
</dbReference>
<evidence type="ECO:0000313" key="2">
    <source>
        <dbReference type="Proteomes" id="UP000515211"/>
    </source>
</evidence>
<evidence type="ECO:0000256" key="1">
    <source>
        <dbReference type="SAM" id="MobiDB-lite"/>
    </source>
</evidence>
<dbReference type="AlphaFoldDB" id="A0A9C6TF04"/>
<reference evidence="3" key="2">
    <citation type="submission" date="2025-08" db="UniProtKB">
        <authorList>
            <consortium name="RefSeq"/>
        </authorList>
    </citation>
    <scope>IDENTIFICATION</scope>
    <source>
        <tissue evidence="3">Whole plant</tissue>
    </source>
</reference>
<dbReference type="GeneID" id="110273580"/>
<protein>
    <submittedName>
        <fullName evidence="3">Uncharacterized protein LOC110273580</fullName>
    </submittedName>
</protein>
<dbReference type="PANTHER" id="PTHR12460">
    <property type="entry name" value="CYCLIN-DEPENDENT KINASE INHIBITOR-RELATED PROTEIN"/>
    <property type="match status" value="1"/>
</dbReference>
<dbReference type="KEGG" id="adu:110273580"/>
<name>A0A9C6TF04_ARADU</name>
<dbReference type="RefSeq" id="XP_052107533.1">
    <property type="nucleotide sequence ID" value="XM_052251573.1"/>
</dbReference>
<dbReference type="GO" id="GO:0031124">
    <property type="term" value="P:mRNA 3'-end processing"/>
    <property type="evidence" value="ECO:0007669"/>
    <property type="project" value="TreeGrafter"/>
</dbReference>
<feature type="compositionally biased region" description="Low complexity" evidence="1">
    <location>
        <begin position="164"/>
        <end position="174"/>
    </location>
</feature>
<gene>
    <name evidence="3" type="primary">LOC110273580</name>
</gene>
<feature type="region of interest" description="Disordered" evidence="1">
    <location>
        <begin position="164"/>
        <end position="199"/>
    </location>
</feature>